<reference evidence="4" key="1">
    <citation type="submission" date="2017-01" db="EMBL/GenBank/DDBJ databases">
        <authorList>
            <person name="Varghese N."/>
            <person name="Submissions S."/>
        </authorList>
    </citation>
    <scope>NUCLEOTIDE SEQUENCE [LARGE SCALE GENOMIC DNA]</scope>
    <source>
        <strain evidence="4">LP100</strain>
    </source>
</reference>
<dbReference type="STRING" id="1317125.SAMN05444128_3762"/>
<accession>A0A1R3XSA9</accession>
<name>A0A1R3XSA9_9BACT</name>
<organism evidence="3 4">
    <name type="scientific">Pontibacter indicus</name>
    <dbReference type="NCBI Taxonomy" id="1317125"/>
    <lineage>
        <taxon>Bacteria</taxon>
        <taxon>Pseudomonadati</taxon>
        <taxon>Bacteroidota</taxon>
        <taxon>Cytophagia</taxon>
        <taxon>Cytophagales</taxon>
        <taxon>Hymenobacteraceae</taxon>
        <taxon>Pontibacter</taxon>
    </lineage>
</organism>
<protein>
    <submittedName>
        <fullName evidence="3">Putative membrane protein</fullName>
    </submittedName>
</protein>
<dbReference type="PANTHER" id="PTHR38593">
    <property type="entry name" value="BLR2558 PROTEIN"/>
    <property type="match status" value="1"/>
</dbReference>
<keyword evidence="1" id="KW-0732">Signal</keyword>
<dbReference type="PANTHER" id="PTHR38593:SF1">
    <property type="entry name" value="BLR2558 PROTEIN"/>
    <property type="match status" value="1"/>
</dbReference>
<feature type="domain" description="DUF4142" evidence="2">
    <location>
        <begin position="51"/>
        <end position="187"/>
    </location>
</feature>
<sequence>MKNLWMAATLALSTLAFAACSSETQETDTTTANVDTELNTTAAVDSTLNDDKRAFMGKAYSISTQQVELGKLAVEKGTTDQIRNYGQQMVDLYTKKLDELQAMSGQYSVTLPQQMEDDHAGRVQELRDKNPEEFNRAYWDTVVEAHKEALKDFEDNVKDIEQTDNTTFNLWARNTTKEIRAQMENAMRFRQDNKN</sequence>
<dbReference type="Gene3D" id="1.20.1260.10">
    <property type="match status" value="1"/>
</dbReference>
<proteinExistence type="predicted"/>
<dbReference type="InterPro" id="IPR012347">
    <property type="entry name" value="Ferritin-like"/>
</dbReference>
<evidence type="ECO:0000313" key="4">
    <source>
        <dbReference type="Proteomes" id="UP000187181"/>
    </source>
</evidence>
<evidence type="ECO:0000259" key="2">
    <source>
        <dbReference type="Pfam" id="PF13628"/>
    </source>
</evidence>
<evidence type="ECO:0000256" key="1">
    <source>
        <dbReference type="SAM" id="SignalP"/>
    </source>
</evidence>
<dbReference type="PROSITE" id="PS51257">
    <property type="entry name" value="PROKAR_LIPOPROTEIN"/>
    <property type="match status" value="1"/>
</dbReference>
<dbReference type="OrthoDB" id="850980at2"/>
<keyword evidence="4" id="KW-1185">Reference proteome</keyword>
<dbReference type="InterPro" id="IPR025419">
    <property type="entry name" value="DUF4142"/>
</dbReference>
<feature type="chain" id="PRO_5012435884" evidence="1">
    <location>
        <begin position="19"/>
        <end position="195"/>
    </location>
</feature>
<dbReference type="Proteomes" id="UP000187181">
    <property type="component" value="Unassembled WGS sequence"/>
</dbReference>
<gene>
    <name evidence="3" type="ORF">SAMN05444128_3762</name>
</gene>
<dbReference type="EMBL" id="FTPP01000004">
    <property type="protein sequence ID" value="SIT94766.1"/>
    <property type="molecule type" value="Genomic_DNA"/>
</dbReference>
<feature type="signal peptide" evidence="1">
    <location>
        <begin position="1"/>
        <end position="18"/>
    </location>
</feature>
<dbReference type="AlphaFoldDB" id="A0A1R3XSA9"/>
<evidence type="ECO:0000313" key="3">
    <source>
        <dbReference type="EMBL" id="SIT94766.1"/>
    </source>
</evidence>
<dbReference type="Pfam" id="PF13628">
    <property type="entry name" value="DUF4142"/>
    <property type="match status" value="1"/>
</dbReference>
<dbReference type="RefSeq" id="WP_076672028.1">
    <property type="nucleotide sequence ID" value="NZ_FTPP01000004.1"/>
</dbReference>